<evidence type="ECO:0000313" key="1">
    <source>
        <dbReference type="EMBL" id="KAA8483749.1"/>
    </source>
</evidence>
<dbReference type="RefSeq" id="WP_141814533.1">
    <property type="nucleotide sequence ID" value="NZ_VFPL01000001.1"/>
</dbReference>
<dbReference type="AlphaFoldDB" id="A0A5M9HBJ4"/>
<protein>
    <submittedName>
        <fullName evidence="1">Uncharacterized protein</fullName>
    </submittedName>
</protein>
<dbReference type="EMBL" id="VWNE01000010">
    <property type="protein sequence ID" value="KAA8483749.1"/>
    <property type="molecule type" value="Genomic_DNA"/>
</dbReference>
<dbReference type="OrthoDB" id="798440at2"/>
<dbReference type="Proteomes" id="UP000322918">
    <property type="component" value="Unassembled WGS sequence"/>
</dbReference>
<accession>A0A5M9HBJ4</accession>
<organism evidence="1 2">
    <name type="scientific">Arcticibacter tournemirensis</name>
    <dbReference type="NCBI Taxonomy" id="699437"/>
    <lineage>
        <taxon>Bacteria</taxon>
        <taxon>Pseudomonadati</taxon>
        <taxon>Bacteroidota</taxon>
        <taxon>Sphingobacteriia</taxon>
        <taxon>Sphingobacteriales</taxon>
        <taxon>Sphingobacteriaceae</taxon>
        <taxon>Arcticibacter</taxon>
    </lineage>
</organism>
<sequence length="170" mass="20283">MDAKILLPVRPHIKKYLEVQFGKQLAVSSRGYIPHLLRLMLEKHEKMDPSKVRPSQRMIDDKNFVGYPIYVGSSLRKTKGSFISEKNILAFNEDVDDHLKEEMFRFIHAHPGKIDSVVDYNIIRFRDFYDISEDELSFDALKRWYYRNRQRIDERKHAPEPFIPQLILTF</sequence>
<keyword evidence="2" id="KW-1185">Reference proteome</keyword>
<reference evidence="1 2" key="1">
    <citation type="submission" date="2019-09" db="EMBL/GenBank/DDBJ databases">
        <title>Pararcticibacter amylolyticus gen. nov., sp. nov., isolated from a rottenly hemp rope, and reclassification of Pedobacter tournemirensis as Pararcticibacter tournemirensis comb. nov.</title>
        <authorList>
            <person name="Cai Y."/>
        </authorList>
    </citation>
    <scope>NUCLEOTIDE SEQUENCE [LARGE SCALE GENOMIC DNA]</scope>
    <source>
        <strain evidence="1 2">TF5-37.2-LB10</strain>
    </source>
</reference>
<comment type="caution">
    <text evidence="1">The sequence shown here is derived from an EMBL/GenBank/DDBJ whole genome shotgun (WGS) entry which is preliminary data.</text>
</comment>
<gene>
    <name evidence="1" type="ORF">F1649_07625</name>
</gene>
<evidence type="ECO:0000313" key="2">
    <source>
        <dbReference type="Proteomes" id="UP000322918"/>
    </source>
</evidence>
<proteinExistence type="predicted"/>
<name>A0A5M9HBJ4_9SPHI</name>